<protein>
    <submittedName>
        <fullName evidence="1">Secreted protein</fullName>
    </submittedName>
</protein>
<dbReference type="AlphaFoldDB" id="A0A183KP92"/>
<proteinExistence type="predicted"/>
<name>A0A183KP92_9TREM</name>
<accession>A0A183KP92</accession>
<dbReference type="WBParaSite" id="SCUD_0001687501-mRNA-1">
    <property type="protein sequence ID" value="SCUD_0001687501-mRNA-1"/>
    <property type="gene ID" value="SCUD_0001687501"/>
</dbReference>
<organism evidence="1">
    <name type="scientific">Schistosoma curassoni</name>
    <dbReference type="NCBI Taxonomy" id="6186"/>
    <lineage>
        <taxon>Eukaryota</taxon>
        <taxon>Metazoa</taxon>
        <taxon>Spiralia</taxon>
        <taxon>Lophotrochozoa</taxon>
        <taxon>Platyhelminthes</taxon>
        <taxon>Trematoda</taxon>
        <taxon>Digenea</taxon>
        <taxon>Strigeidida</taxon>
        <taxon>Schistosomatoidea</taxon>
        <taxon>Schistosomatidae</taxon>
        <taxon>Schistosoma</taxon>
    </lineage>
</organism>
<evidence type="ECO:0000313" key="1">
    <source>
        <dbReference type="WBParaSite" id="SCUD_0001687501-mRNA-1"/>
    </source>
</evidence>
<reference evidence="1" key="1">
    <citation type="submission" date="2016-06" db="UniProtKB">
        <authorList>
            <consortium name="WormBaseParasite"/>
        </authorList>
    </citation>
    <scope>IDENTIFICATION</scope>
</reference>
<sequence>MCKLNELTAFIAELLPTILATRLVWCDFNHIDFGVGVCVPTADLTVLEVFLVSYQILVHKLFSKSSDGLSFAFREL</sequence>